<dbReference type="RefSeq" id="WP_052629489.1">
    <property type="nucleotide sequence ID" value="NZ_CP011144.1"/>
</dbReference>
<dbReference type="EMBL" id="CP011144">
    <property type="protein sequence ID" value="AKC85451.1"/>
    <property type="molecule type" value="Genomic_DNA"/>
</dbReference>
<keyword evidence="4" id="KW-1185">Reference proteome</keyword>
<accession>A0A0E3ULG2</accession>
<feature type="region of interest" description="Disordered" evidence="1">
    <location>
        <begin position="76"/>
        <end position="98"/>
    </location>
</feature>
<evidence type="ECO:0000313" key="4">
    <source>
        <dbReference type="Proteomes" id="UP000033067"/>
    </source>
</evidence>
<keyword evidence="2" id="KW-0812">Transmembrane</keyword>
<keyword evidence="2" id="KW-0472">Membrane</keyword>
<proteinExistence type="predicted"/>
<sequence length="98" mass="10031">MTILRLLLLAAFLAAGLVVGSLNPQRIVLDFGIVEVVTTTGIAVMVSLLAGVLLGGGIVMATTVLPLQARLRRASRPAADATTAPAAPESPRPPYQGT</sequence>
<organism evidence="3 4">
    <name type="scientific">Pseudoxanthomonas suwonensis</name>
    <dbReference type="NCBI Taxonomy" id="314722"/>
    <lineage>
        <taxon>Bacteria</taxon>
        <taxon>Pseudomonadati</taxon>
        <taxon>Pseudomonadota</taxon>
        <taxon>Gammaproteobacteria</taxon>
        <taxon>Lysobacterales</taxon>
        <taxon>Lysobacteraceae</taxon>
        <taxon>Pseudoxanthomonas</taxon>
    </lineage>
</organism>
<name>A0A0E3ULG2_9GAMM</name>
<dbReference type="AlphaFoldDB" id="A0A0E3ULG2"/>
<dbReference type="KEGG" id="psuw:WQ53_00330"/>
<evidence type="ECO:0000256" key="2">
    <source>
        <dbReference type="SAM" id="Phobius"/>
    </source>
</evidence>
<evidence type="ECO:0000256" key="1">
    <source>
        <dbReference type="SAM" id="MobiDB-lite"/>
    </source>
</evidence>
<protein>
    <submittedName>
        <fullName evidence="3">Membrane protein</fullName>
    </submittedName>
</protein>
<feature type="compositionally biased region" description="Pro residues" evidence="1">
    <location>
        <begin position="88"/>
        <end position="98"/>
    </location>
</feature>
<keyword evidence="2" id="KW-1133">Transmembrane helix</keyword>
<dbReference type="Proteomes" id="UP000033067">
    <property type="component" value="Chromosome"/>
</dbReference>
<dbReference type="PATRIC" id="fig|314722.6.peg.71"/>
<evidence type="ECO:0000313" key="3">
    <source>
        <dbReference type="EMBL" id="AKC85451.1"/>
    </source>
</evidence>
<reference evidence="3 4" key="1">
    <citation type="journal article" date="2015" name="Genome Announc.">
        <title>Complete Genome Sequence of Pseudoxanthomonas suwonensis Strain J1, a Cellulose-Degrading Bacterium Isolated from Leaf- and Wood-Enriched Soil.</title>
        <authorList>
            <person name="Hou L."/>
            <person name="Jiang J."/>
            <person name="Xu Z."/>
            <person name="Zhou Y."/>
            <person name="Leung F.C."/>
        </authorList>
    </citation>
    <scope>NUCLEOTIDE SEQUENCE [LARGE SCALE GENOMIC DNA]</scope>
    <source>
        <strain evidence="3 4">J1</strain>
    </source>
</reference>
<gene>
    <name evidence="3" type="ORF">WQ53_00330</name>
</gene>
<feature type="compositionally biased region" description="Low complexity" evidence="1">
    <location>
        <begin position="76"/>
        <end position="87"/>
    </location>
</feature>
<feature type="transmembrane region" description="Helical" evidence="2">
    <location>
        <begin position="40"/>
        <end position="67"/>
    </location>
</feature>